<gene>
    <name evidence="2" type="ORF">METZ01_LOCUS408162</name>
</gene>
<sequence>MNYFRILQNTHFIGCTKFPSTIIIVSLFWQSFFKEDFE</sequence>
<keyword evidence="1" id="KW-0472">Membrane</keyword>
<keyword evidence="1" id="KW-1133">Transmembrane helix</keyword>
<keyword evidence="1" id="KW-0812">Transmembrane</keyword>
<proteinExistence type="predicted"/>
<organism evidence="2">
    <name type="scientific">marine metagenome</name>
    <dbReference type="NCBI Taxonomy" id="408172"/>
    <lineage>
        <taxon>unclassified sequences</taxon>
        <taxon>metagenomes</taxon>
        <taxon>ecological metagenomes</taxon>
    </lineage>
</organism>
<accession>A0A382WB12</accession>
<feature type="transmembrane region" description="Helical" evidence="1">
    <location>
        <begin position="12"/>
        <end position="32"/>
    </location>
</feature>
<evidence type="ECO:0000256" key="1">
    <source>
        <dbReference type="SAM" id="Phobius"/>
    </source>
</evidence>
<reference evidence="2" key="1">
    <citation type="submission" date="2018-05" db="EMBL/GenBank/DDBJ databases">
        <authorList>
            <person name="Lanie J.A."/>
            <person name="Ng W.-L."/>
            <person name="Kazmierczak K.M."/>
            <person name="Andrzejewski T.M."/>
            <person name="Davidsen T.M."/>
            <person name="Wayne K.J."/>
            <person name="Tettelin H."/>
            <person name="Glass J.I."/>
            <person name="Rusch D."/>
            <person name="Podicherti R."/>
            <person name="Tsui H.-C.T."/>
            <person name="Winkler M.E."/>
        </authorList>
    </citation>
    <scope>NUCLEOTIDE SEQUENCE</scope>
</reference>
<evidence type="ECO:0000313" key="2">
    <source>
        <dbReference type="EMBL" id="SVD55308.1"/>
    </source>
</evidence>
<name>A0A382WB12_9ZZZZ</name>
<protein>
    <submittedName>
        <fullName evidence="2">Uncharacterized protein</fullName>
    </submittedName>
</protein>
<dbReference type="AlphaFoldDB" id="A0A382WB12"/>
<dbReference type="EMBL" id="UINC01158007">
    <property type="protein sequence ID" value="SVD55308.1"/>
    <property type="molecule type" value="Genomic_DNA"/>
</dbReference>